<reference evidence="3" key="1">
    <citation type="journal article" date="2023" name="Science">
        <title>Elucidation of the pathway for biosynthesis of saponin adjuvants from the soapbark tree.</title>
        <authorList>
            <person name="Reed J."/>
            <person name="Orme A."/>
            <person name="El-Demerdash A."/>
            <person name="Owen C."/>
            <person name="Martin L.B.B."/>
            <person name="Misra R.C."/>
            <person name="Kikuchi S."/>
            <person name="Rejzek M."/>
            <person name="Martin A.C."/>
            <person name="Harkess A."/>
            <person name="Leebens-Mack J."/>
            <person name="Louveau T."/>
            <person name="Stephenson M.J."/>
            <person name="Osbourn A."/>
        </authorList>
    </citation>
    <scope>NUCLEOTIDE SEQUENCE</scope>
    <source>
        <strain evidence="3">S10</strain>
    </source>
</reference>
<dbReference type="EMBL" id="JARAOO010000009">
    <property type="protein sequence ID" value="KAJ7957321.1"/>
    <property type="molecule type" value="Genomic_DNA"/>
</dbReference>
<dbReference type="GO" id="GO:0001709">
    <property type="term" value="P:cell fate determination"/>
    <property type="evidence" value="ECO:0007669"/>
    <property type="project" value="TreeGrafter"/>
</dbReference>
<dbReference type="Proteomes" id="UP001163823">
    <property type="component" value="Chromosome 9"/>
</dbReference>
<dbReference type="PANTHER" id="PTHR33184">
    <property type="entry name" value="PROTEIN TAPETUM DETERMINANT 1-LIKE-RELATED"/>
    <property type="match status" value="1"/>
</dbReference>
<keyword evidence="4" id="KW-1185">Reference proteome</keyword>
<feature type="chain" id="PRO_5041932704" evidence="2">
    <location>
        <begin position="29"/>
        <end position="129"/>
    </location>
</feature>
<keyword evidence="1 2" id="KW-0732">Signal</keyword>
<protein>
    <submittedName>
        <fullName evidence="3">Protein TAPETUM DETERMINANT 1 like</fullName>
    </submittedName>
</protein>
<evidence type="ECO:0000256" key="1">
    <source>
        <dbReference type="ARBA" id="ARBA00022729"/>
    </source>
</evidence>
<gene>
    <name evidence="3" type="ORF">O6P43_023642</name>
</gene>
<dbReference type="AlphaFoldDB" id="A0AAD7LFL6"/>
<dbReference type="PANTHER" id="PTHR33184:SF36">
    <property type="entry name" value="EXPANSIN-LIKE EG45 DOMAIN-CONTAINING PROTEIN"/>
    <property type="match status" value="1"/>
</dbReference>
<accession>A0AAD7LFL6</accession>
<evidence type="ECO:0000313" key="4">
    <source>
        <dbReference type="Proteomes" id="UP001163823"/>
    </source>
</evidence>
<dbReference type="InterPro" id="IPR040361">
    <property type="entry name" value="TPD1"/>
</dbReference>
<evidence type="ECO:0000256" key="2">
    <source>
        <dbReference type="SAM" id="SignalP"/>
    </source>
</evidence>
<sequence>MTMQMQLPALNFLWISLTLASLFHHGWALGAKCDMNSPTLQQTQVGFGNPPIYMVEVQNNCPLCPVINIHLKCGNFSQSLVNPRLLKVLAYDNCVINGGLPLAPSQKFTFNYSHPKFLMRPTTWFFQCE</sequence>
<evidence type="ECO:0000313" key="3">
    <source>
        <dbReference type="EMBL" id="KAJ7957321.1"/>
    </source>
</evidence>
<feature type="signal peptide" evidence="2">
    <location>
        <begin position="1"/>
        <end position="28"/>
    </location>
</feature>
<name>A0AAD7LFL6_QUISA</name>
<dbReference type="Pfam" id="PF24068">
    <property type="entry name" value="TPD1_C"/>
    <property type="match status" value="1"/>
</dbReference>
<organism evidence="3 4">
    <name type="scientific">Quillaja saponaria</name>
    <name type="common">Soap bark tree</name>
    <dbReference type="NCBI Taxonomy" id="32244"/>
    <lineage>
        <taxon>Eukaryota</taxon>
        <taxon>Viridiplantae</taxon>
        <taxon>Streptophyta</taxon>
        <taxon>Embryophyta</taxon>
        <taxon>Tracheophyta</taxon>
        <taxon>Spermatophyta</taxon>
        <taxon>Magnoliopsida</taxon>
        <taxon>eudicotyledons</taxon>
        <taxon>Gunneridae</taxon>
        <taxon>Pentapetalae</taxon>
        <taxon>rosids</taxon>
        <taxon>fabids</taxon>
        <taxon>Fabales</taxon>
        <taxon>Quillajaceae</taxon>
        <taxon>Quillaja</taxon>
    </lineage>
</organism>
<proteinExistence type="predicted"/>
<comment type="caution">
    <text evidence="3">The sequence shown here is derived from an EMBL/GenBank/DDBJ whole genome shotgun (WGS) entry which is preliminary data.</text>
</comment>
<dbReference type="KEGG" id="qsa:O6P43_023642"/>